<comment type="caution">
    <text evidence="2">The sequence shown here is derived from an EMBL/GenBank/DDBJ whole genome shotgun (WGS) entry which is preliminary data.</text>
</comment>
<dbReference type="EMBL" id="BAEQ01000018">
    <property type="protein sequence ID" value="GAC28021.1"/>
    <property type="molecule type" value="Genomic_DNA"/>
</dbReference>
<dbReference type="Gene3D" id="3.20.20.450">
    <property type="entry name" value="EAL domain"/>
    <property type="match status" value="1"/>
</dbReference>
<dbReference type="PANTHER" id="PTHR33121:SF79">
    <property type="entry name" value="CYCLIC DI-GMP PHOSPHODIESTERASE PDED-RELATED"/>
    <property type="match status" value="1"/>
</dbReference>
<dbReference type="RefSeq" id="WP_006009879.1">
    <property type="nucleotide sequence ID" value="NZ_BAEQ01000018.1"/>
</dbReference>
<dbReference type="Pfam" id="PF00563">
    <property type="entry name" value="EAL"/>
    <property type="match status" value="1"/>
</dbReference>
<dbReference type="AlphaFoldDB" id="K6YVK4"/>
<evidence type="ECO:0000313" key="2">
    <source>
        <dbReference type="EMBL" id="GAC28021.1"/>
    </source>
</evidence>
<proteinExistence type="predicted"/>
<evidence type="ECO:0000313" key="3">
    <source>
        <dbReference type="Proteomes" id="UP000006251"/>
    </source>
</evidence>
<reference evidence="3" key="1">
    <citation type="journal article" date="2014" name="Environ. Microbiol.">
        <title>Comparative genomics of the marine bacterial genus Glaciecola reveals the high degree of genomic diversity and genomic characteristic for cold adaptation.</title>
        <authorList>
            <person name="Qin Q.L."/>
            <person name="Xie B.B."/>
            <person name="Yu Y."/>
            <person name="Shu Y.L."/>
            <person name="Rong J.C."/>
            <person name="Zhang Y.J."/>
            <person name="Zhao D.L."/>
            <person name="Chen X.L."/>
            <person name="Zhang X.Y."/>
            <person name="Chen B."/>
            <person name="Zhou B.C."/>
            <person name="Zhang Y.Z."/>
        </authorList>
    </citation>
    <scope>NUCLEOTIDE SEQUENCE [LARGE SCALE GENOMIC DNA]</scope>
    <source>
        <strain evidence="3">ACAM 615</strain>
    </source>
</reference>
<accession>K6YVK4</accession>
<name>K6YVK4_9ALTE</name>
<keyword evidence="3" id="KW-1185">Reference proteome</keyword>
<sequence length="230" mass="26439">MGHSQLETEFKMERVVPYFQPIMNLQSNRVWRYECLARLLGDNEHIFLPSEFLTIVEQKNWNTELTHHMYEQSRRYCVHRNMPWSINLSEKDLNDESLVTWLIRSHENTLTTLFGIEISHSTLKKHFAVIAHLNENCPNLTIIIDDVSTSCAILTQALKLKIQAIKLSGTMINSPHVDKKVLTELVELCKIDNTKLVAEHIEDKTTLELVTSLGIDYGQGFYLSSPSASV</sequence>
<dbReference type="CDD" id="cd01948">
    <property type="entry name" value="EAL"/>
    <property type="match status" value="1"/>
</dbReference>
<dbReference type="GO" id="GO:0071111">
    <property type="term" value="F:cyclic-guanylate-specific phosphodiesterase activity"/>
    <property type="evidence" value="ECO:0007669"/>
    <property type="project" value="InterPro"/>
</dbReference>
<evidence type="ECO:0000259" key="1">
    <source>
        <dbReference type="PROSITE" id="PS50883"/>
    </source>
</evidence>
<dbReference type="SMART" id="SM00052">
    <property type="entry name" value="EAL"/>
    <property type="match status" value="1"/>
</dbReference>
<dbReference type="OrthoDB" id="5894408at2"/>
<dbReference type="STRING" id="1121922.GCA_000428905_00019"/>
<organism evidence="2 3">
    <name type="scientific">Brumicola pallidula DSM 14239 = ACAM 615</name>
    <dbReference type="NCBI Taxonomy" id="1121922"/>
    <lineage>
        <taxon>Bacteria</taxon>
        <taxon>Pseudomonadati</taxon>
        <taxon>Pseudomonadota</taxon>
        <taxon>Gammaproteobacteria</taxon>
        <taxon>Alteromonadales</taxon>
        <taxon>Alteromonadaceae</taxon>
        <taxon>Brumicola</taxon>
    </lineage>
</organism>
<gene>
    <name evidence="2" type="ORF">GPAL_1143</name>
</gene>
<dbReference type="Proteomes" id="UP000006251">
    <property type="component" value="Unassembled WGS sequence"/>
</dbReference>
<protein>
    <recommendedName>
        <fullName evidence="1">EAL domain-containing protein</fullName>
    </recommendedName>
</protein>
<dbReference type="PANTHER" id="PTHR33121">
    <property type="entry name" value="CYCLIC DI-GMP PHOSPHODIESTERASE PDEF"/>
    <property type="match status" value="1"/>
</dbReference>
<feature type="domain" description="EAL" evidence="1">
    <location>
        <begin position="1"/>
        <end position="230"/>
    </location>
</feature>
<dbReference type="InterPro" id="IPR001633">
    <property type="entry name" value="EAL_dom"/>
</dbReference>
<dbReference type="PROSITE" id="PS50883">
    <property type="entry name" value="EAL"/>
    <property type="match status" value="1"/>
</dbReference>
<dbReference type="InterPro" id="IPR050706">
    <property type="entry name" value="Cyclic-di-GMP_PDE-like"/>
</dbReference>
<dbReference type="SUPFAM" id="SSF141868">
    <property type="entry name" value="EAL domain-like"/>
    <property type="match status" value="1"/>
</dbReference>
<dbReference type="InterPro" id="IPR035919">
    <property type="entry name" value="EAL_sf"/>
</dbReference>